<dbReference type="RefSeq" id="WP_303669559.1">
    <property type="nucleotide sequence ID" value="NZ_SVCA01000007.1"/>
</dbReference>
<organism evidence="1 2">
    <name type="scientific">Selenomonas ruminantium</name>
    <dbReference type="NCBI Taxonomy" id="971"/>
    <lineage>
        <taxon>Bacteria</taxon>
        <taxon>Bacillati</taxon>
        <taxon>Bacillota</taxon>
        <taxon>Negativicutes</taxon>
        <taxon>Selenomonadales</taxon>
        <taxon>Selenomonadaceae</taxon>
        <taxon>Selenomonas</taxon>
    </lineage>
</organism>
<dbReference type="AlphaFoldDB" id="A0A927ZQS5"/>
<proteinExistence type="predicted"/>
<sequence length="181" mass="20898">MSKIDFYEDTMKDASRKDALQKKINTVLNKIHETDTDINWYIFDEYNKPNISLIEECIKKHYRPFLKENTLATFLLKKDICPGLASPKTNTIWIYKNAITPTPIMPSFLQEIYEQTYASVYGKPKNDTLANILMDELAHIKTGKNHGDDIYDSTLQKYINKFYNIPSPHSTNNSAHGLGML</sequence>
<accession>A0A927ZQS5</accession>
<reference evidence="1" key="1">
    <citation type="submission" date="2019-04" db="EMBL/GenBank/DDBJ databases">
        <title>Evolution of Biomass-Degrading Anaerobic Consortia Revealed by Metagenomics.</title>
        <authorList>
            <person name="Peng X."/>
        </authorList>
    </citation>
    <scope>NUCLEOTIDE SEQUENCE</scope>
    <source>
        <strain evidence="1">SIG242</strain>
    </source>
</reference>
<evidence type="ECO:0000313" key="2">
    <source>
        <dbReference type="Proteomes" id="UP000772151"/>
    </source>
</evidence>
<name>A0A927ZQS5_SELRU</name>
<dbReference type="Proteomes" id="UP000772151">
    <property type="component" value="Unassembled WGS sequence"/>
</dbReference>
<comment type="caution">
    <text evidence="1">The sequence shown here is derived from an EMBL/GenBank/DDBJ whole genome shotgun (WGS) entry which is preliminary data.</text>
</comment>
<dbReference type="EMBL" id="SVCA01000007">
    <property type="protein sequence ID" value="MBE6085469.1"/>
    <property type="molecule type" value="Genomic_DNA"/>
</dbReference>
<evidence type="ECO:0000313" key="1">
    <source>
        <dbReference type="EMBL" id="MBE6085469.1"/>
    </source>
</evidence>
<protein>
    <submittedName>
        <fullName evidence="1">Uncharacterized protein</fullName>
    </submittedName>
</protein>
<gene>
    <name evidence="1" type="ORF">E7203_08480</name>
</gene>